<keyword evidence="6" id="KW-1185">Reference proteome</keyword>
<keyword evidence="3" id="KW-0804">Transcription</keyword>
<feature type="domain" description="HTH arsR-type" evidence="4">
    <location>
        <begin position="8"/>
        <end position="110"/>
    </location>
</feature>
<dbReference type="InterPro" id="IPR051011">
    <property type="entry name" value="Metal_resp_trans_reg"/>
</dbReference>
<sequence length="123" mass="13478">MSLAQPADITRDMPRLIERLRLYGQAQRLSILTALTGGVRSVSEIEACTGITQPALSQQLGELRRAGMIVSKRTAREVTYDFASPAERARALTVLTLLDPPVIPHPQEETPRYGAHFATILPA</sequence>
<dbReference type="InterPro" id="IPR011991">
    <property type="entry name" value="ArsR-like_HTH"/>
</dbReference>
<accession>A0ABT1CH55</accession>
<dbReference type="Gene3D" id="1.10.10.10">
    <property type="entry name" value="Winged helix-like DNA-binding domain superfamily/Winged helix DNA-binding domain"/>
    <property type="match status" value="1"/>
</dbReference>
<dbReference type="InterPro" id="IPR036390">
    <property type="entry name" value="WH_DNA-bd_sf"/>
</dbReference>
<dbReference type="PROSITE" id="PS50987">
    <property type="entry name" value="HTH_ARSR_2"/>
    <property type="match status" value="1"/>
</dbReference>
<evidence type="ECO:0000256" key="3">
    <source>
        <dbReference type="ARBA" id="ARBA00023163"/>
    </source>
</evidence>
<dbReference type="CDD" id="cd00090">
    <property type="entry name" value="HTH_ARSR"/>
    <property type="match status" value="1"/>
</dbReference>
<dbReference type="SMART" id="SM00418">
    <property type="entry name" value="HTH_ARSR"/>
    <property type="match status" value="1"/>
</dbReference>
<dbReference type="InterPro" id="IPR001845">
    <property type="entry name" value="HTH_ArsR_DNA-bd_dom"/>
</dbReference>
<evidence type="ECO:0000313" key="5">
    <source>
        <dbReference type="EMBL" id="MCO6160187.1"/>
    </source>
</evidence>
<dbReference type="EMBL" id="JAMXQU010000005">
    <property type="protein sequence ID" value="MCO6160187.1"/>
    <property type="molecule type" value="Genomic_DNA"/>
</dbReference>
<comment type="caution">
    <text evidence="5">The sequence shown here is derived from an EMBL/GenBank/DDBJ whole genome shotgun (WGS) entry which is preliminary data.</text>
</comment>
<dbReference type="PRINTS" id="PR00778">
    <property type="entry name" value="HTHARSR"/>
</dbReference>
<gene>
    <name evidence="5" type="ORF">NF685_09115</name>
</gene>
<dbReference type="Pfam" id="PF01022">
    <property type="entry name" value="HTH_5"/>
    <property type="match status" value="1"/>
</dbReference>
<evidence type="ECO:0000256" key="1">
    <source>
        <dbReference type="ARBA" id="ARBA00023015"/>
    </source>
</evidence>
<keyword evidence="1" id="KW-0805">Transcription regulation</keyword>
<dbReference type="RefSeq" id="WP_222548091.1">
    <property type="nucleotide sequence ID" value="NZ_BAPW01000028.1"/>
</dbReference>
<dbReference type="PANTHER" id="PTHR43132:SF2">
    <property type="entry name" value="ARSENICAL RESISTANCE OPERON REPRESSOR ARSR-RELATED"/>
    <property type="match status" value="1"/>
</dbReference>
<dbReference type="Proteomes" id="UP001523401">
    <property type="component" value="Unassembled WGS sequence"/>
</dbReference>
<dbReference type="PANTHER" id="PTHR43132">
    <property type="entry name" value="ARSENICAL RESISTANCE OPERON REPRESSOR ARSR-RELATED"/>
    <property type="match status" value="1"/>
</dbReference>
<keyword evidence="2" id="KW-0238">DNA-binding</keyword>
<name>A0ABT1CH55_9PROT</name>
<evidence type="ECO:0000259" key="4">
    <source>
        <dbReference type="PROSITE" id="PS50987"/>
    </source>
</evidence>
<proteinExistence type="predicted"/>
<dbReference type="InterPro" id="IPR036388">
    <property type="entry name" value="WH-like_DNA-bd_sf"/>
</dbReference>
<evidence type="ECO:0000256" key="2">
    <source>
        <dbReference type="ARBA" id="ARBA00023125"/>
    </source>
</evidence>
<reference evidence="5 6" key="1">
    <citation type="submission" date="2022-06" db="EMBL/GenBank/DDBJ databases">
        <title>Whole-genome of Asaia lannensis strain LMG 27011T.</title>
        <authorList>
            <person name="Sombolestani A."/>
        </authorList>
    </citation>
    <scope>NUCLEOTIDE SEQUENCE [LARGE SCALE GENOMIC DNA]</scope>
    <source>
        <strain evidence="5 6">NBRC 102526</strain>
    </source>
</reference>
<dbReference type="SUPFAM" id="SSF46785">
    <property type="entry name" value="Winged helix' DNA-binding domain"/>
    <property type="match status" value="1"/>
</dbReference>
<protein>
    <submittedName>
        <fullName evidence="5">ArsR family transcriptional regulator</fullName>
    </submittedName>
</protein>
<organism evidence="5 6">
    <name type="scientific">Asaia lannensis NBRC 102526</name>
    <dbReference type="NCBI Taxonomy" id="1307926"/>
    <lineage>
        <taxon>Bacteria</taxon>
        <taxon>Pseudomonadati</taxon>
        <taxon>Pseudomonadota</taxon>
        <taxon>Alphaproteobacteria</taxon>
        <taxon>Acetobacterales</taxon>
        <taxon>Acetobacteraceae</taxon>
        <taxon>Asaia</taxon>
    </lineage>
</organism>
<evidence type="ECO:0000313" key="6">
    <source>
        <dbReference type="Proteomes" id="UP001523401"/>
    </source>
</evidence>